<dbReference type="InterPro" id="IPR002078">
    <property type="entry name" value="Sigma_54_int"/>
</dbReference>
<gene>
    <name evidence="8" type="primary">prpR</name>
    <name evidence="8" type="ORF">MXF72_13700</name>
</gene>
<dbReference type="PRINTS" id="PR01590">
    <property type="entry name" value="HTHFIS"/>
</dbReference>
<feature type="domain" description="Sigma-54 factor interaction" evidence="6">
    <location>
        <begin position="329"/>
        <end position="562"/>
    </location>
</feature>
<dbReference type="Gene3D" id="1.10.10.60">
    <property type="entry name" value="Homeodomain-like"/>
    <property type="match status" value="1"/>
</dbReference>
<dbReference type="PANTHER" id="PTHR32071">
    <property type="entry name" value="TRANSCRIPTIONAL REGULATORY PROTEIN"/>
    <property type="match status" value="1"/>
</dbReference>
<dbReference type="Pfam" id="PF06506">
    <property type="entry name" value="PrpR_N"/>
    <property type="match status" value="1"/>
</dbReference>
<keyword evidence="5" id="KW-0804">Transcription</keyword>
<dbReference type="InterPro" id="IPR013767">
    <property type="entry name" value="PAS_fold"/>
</dbReference>
<keyword evidence="3" id="KW-0805">Transcription regulation</keyword>
<dbReference type="EMBL" id="CP095873">
    <property type="protein sequence ID" value="UPL20459.1"/>
    <property type="molecule type" value="Genomic_DNA"/>
</dbReference>
<dbReference type="Pfam" id="PF00989">
    <property type="entry name" value="PAS"/>
    <property type="match status" value="1"/>
</dbReference>
<dbReference type="InterPro" id="IPR027417">
    <property type="entry name" value="P-loop_NTPase"/>
</dbReference>
<dbReference type="PANTHER" id="PTHR32071:SF81">
    <property type="entry name" value="PROPIONATE CATABOLISM OPERON REGULATORY PROTEIN"/>
    <property type="match status" value="1"/>
</dbReference>
<name>A0AAE9H923_ALCFA</name>
<evidence type="ECO:0000256" key="1">
    <source>
        <dbReference type="ARBA" id="ARBA00022741"/>
    </source>
</evidence>
<organism evidence="8 9">
    <name type="scientific">Alcaligenes faecalis</name>
    <dbReference type="NCBI Taxonomy" id="511"/>
    <lineage>
        <taxon>Bacteria</taxon>
        <taxon>Pseudomonadati</taxon>
        <taxon>Pseudomonadota</taxon>
        <taxon>Betaproteobacteria</taxon>
        <taxon>Burkholderiales</taxon>
        <taxon>Alcaligenaceae</taxon>
        <taxon>Alcaligenes</taxon>
    </lineage>
</organism>
<evidence type="ECO:0000256" key="2">
    <source>
        <dbReference type="ARBA" id="ARBA00022840"/>
    </source>
</evidence>
<dbReference type="InterPro" id="IPR058031">
    <property type="entry name" value="AAA_lid_NorR"/>
</dbReference>
<dbReference type="InterPro" id="IPR009057">
    <property type="entry name" value="Homeodomain-like_sf"/>
</dbReference>
<dbReference type="Proteomes" id="UP000830925">
    <property type="component" value="Chromosome"/>
</dbReference>
<dbReference type="GO" id="GO:0000156">
    <property type="term" value="F:phosphorelay response regulator activity"/>
    <property type="evidence" value="ECO:0007669"/>
    <property type="project" value="InterPro"/>
</dbReference>
<dbReference type="InterPro" id="IPR000014">
    <property type="entry name" value="PAS"/>
</dbReference>
<dbReference type="GO" id="GO:0005524">
    <property type="term" value="F:ATP binding"/>
    <property type="evidence" value="ECO:0007669"/>
    <property type="project" value="UniProtKB-KW"/>
</dbReference>
<dbReference type="InterPro" id="IPR010524">
    <property type="entry name" value="Sig_transdc_resp-reg_PrpR_N"/>
</dbReference>
<dbReference type="PROSITE" id="PS50112">
    <property type="entry name" value="PAS"/>
    <property type="match status" value="1"/>
</dbReference>
<dbReference type="CDD" id="cd00009">
    <property type="entry name" value="AAA"/>
    <property type="match status" value="1"/>
</dbReference>
<dbReference type="SUPFAM" id="SSF46689">
    <property type="entry name" value="Homeodomain-like"/>
    <property type="match status" value="1"/>
</dbReference>
<evidence type="ECO:0000256" key="4">
    <source>
        <dbReference type="ARBA" id="ARBA00023125"/>
    </source>
</evidence>
<sequence>MPYPSSPPARLRLVAFGLHGLRSLLEELVPQFRAQAEILIVDKAYGEAVEAVQVLRQTGEIDVLVSAGSNGSYLREHLDLPVVLVHPGGFDIMGSLASAQAERKAVVTYGEMPLELLEFVQRFDLPVELRSYRSEADARSCVQDLKELGVEWVLAPGLVVDLARENQMEGVLLYSQGAVRQALESAIELARVARAEAARRDRLNTILAQLRDGVVSVDRDERIETVNPAMEAWLGQPAQAMIGRRLGSLYPELDLAGTLRSLEVQLDTVQQVGGRTAIVTRMPILEQGRLSGAVLLCQDPAAIQRLDRSLRSRSQQAASRHARYELSDLVGQSSPMRKLRAQAQACAQSTATTLIIGESGTGKELLAQGIHSASARRAQPFVAVNCAAFPDSLLESELFGYVEGAFTGSSRGGKVGLVEAAHTGTLFLDEIGEMPLPLQTRLLRVLQEKEVLRIGAIEPTPVDVRVIAATHRDLAAQVKEGVFRQDLFYRLNILVLRLPPLRLRTQDLPELVEHLLAKVAQRLGGASTLNPQWLAELLELGRHYTWPGNIRELENLIERLMVLGTVQGDQAVVLEDIAPELRAVVSEPALPALRDQQERSEQEHLAKVLEECGGNRAMAAQRLGISRSTLWRKLRKTE</sequence>
<dbReference type="Pfam" id="PF25601">
    <property type="entry name" value="AAA_lid_14"/>
    <property type="match status" value="1"/>
</dbReference>
<protein>
    <submittedName>
        <fullName evidence="8">Propionate catabolism operon regulatory protein PrpR</fullName>
    </submittedName>
</protein>
<dbReference type="SUPFAM" id="SSF159800">
    <property type="entry name" value="PrpR receptor domain-like"/>
    <property type="match status" value="1"/>
</dbReference>
<dbReference type="PROSITE" id="PS00688">
    <property type="entry name" value="SIGMA54_INTERACT_3"/>
    <property type="match status" value="1"/>
</dbReference>
<evidence type="ECO:0000313" key="9">
    <source>
        <dbReference type="Proteomes" id="UP000830925"/>
    </source>
</evidence>
<evidence type="ECO:0000259" key="7">
    <source>
        <dbReference type="PROSITE" id="PS50112"/>
    </source>
</evidence>
<evidence type="ECO:0000256" key="5">
    <source>
        <dbReference type="ARBA" id="ARBA00023163"/>
    </source>
</evidence>
<dbReference type="Gene3D" id="3.40.50.2300">
    <property type="match status" value="1"/>
</dbReference>
<dbReference type="GO" id="GO:0005737">
    <property type="term" value="C:cytoplasm"/>
    <property type="evidence" value="ECO:0007669"/>
    <property type="project" value="InterPro"/>
</dbReference>
<dbReference type="NCBIfam" id="TIGR00229">
    <property type="entry name" value="sensory_box"/>
    <property type="match status" value="1"/>
</dbReference>
<dbReference type="GO" id="GO:0019629">
    <property type="term" value="P:propionate catabolic process, 2-methylcitrate cycle"/>
    <property type="evidence" value="ECO:0007669"/>
    <property type="project" value="InterPro"/>
</dbReference>
<feature type="domain" description="PAS" evidence="7">
    <location>
        <begin position="199"/>
        <end position="252"/>
    </location>
</feature>
<dbReference type="PROSITE" id="PS00676">
    <property type="entry name" value="SIGMA54_INTERACT_2"/>
    <property type="match status" value="1"/>
</dbReference>
<dbReference type="SUPFAM" id="SSF52540">
    <property type="entry name" value="P-loop containing nucleoside triphosphate hydrolases"/>
    <property type="match status" value="1"/>
</dbReference>
<reference evidence="8" key="1">
    <citation type="submission" date="2022-04" db="EMBL/GenBank/DDBJ databases">
        <title>Genomic mining of Alcaligenes faecalis D334 producing ectoin and derivatives.</title>
        <authorList>
            <person name="Doan V.T."/>
            <person name="Quach N.T."/>
            <person name="Vu T.-H.-N."/>
            <person name="Phi Q.-T."/>
        </authorList>
    </citation>
    <scope>NUCLEOTIDE SEQUENCE</scope>
    <source>
        <strain evidence="8">D334</strain>
    </source>
</reference>
<dbReference type="SMART" id="SM00382">
    <property type="entry name" value="AAA"/>
    <property type="match status" value="1"/>
</dbReference>
<dbReference type="Pfam" id="PF02954">
    <property type="entry name" value="HTH_8"/>
    <property type="match status" value="1"/>
</dbReference>
<dbReference type="Gene3D" id="3.40.50.300">
    <property type="entry name" value="P-loop containing nucleotide triphosphate hydrolases"/>
    <property type="match status" value="1"/>
</dbReference>
<dbReference type="SUPFAM" id="SSF55785">
    <property type="entry name" value="PYP-like sensor domain (PAS domain)"/>
    <property type="match status" value="1"/>
</dbReference>
<dbReference type="Pfam" id="PF00158">
    <property type="entry name" value="Sigma54_activat"/>
    <property type="match status" value="1"/>
</dbReference>
<evidence type="ECO:0000313" key="8">
    <source>
        <dbReference type="EMBL" id="UPL20459.1"/>
    </source>
</evidence>
<dbReference type="GO" id="GO:0006355">
    <property type="term" value="P:regulation of DNA-templated transcription"/>
    <property type="evidence" value="ECO:0007669"/>
    <property type="project" value="InterPro"/>
</dbReference>
<dbReference type="InterPro" id="IPR012704">
    <property type="entry name" value="Sig_transdc_resp-reg_PrpR"/>
</dbReference>
<dbReference type="InterPro" id="IPR035965">
    <property type="entry name" value="PAS-like_dom_sf"/>
</dbReference>
<dbReference type="SMART" id="SM00091">
    <property type="entry name" value="PAS"/>
    <property type="match status" value="1"/>
</dbReference>
<dbReference type="NCBIfam" id="TIGR02329">
    <property type="entry name" value="propionate_PrpR"/>
    <property type="match status" value="1"/>
</dbReference>
<dbReference type="FunFam" id="3.40.50.300:FF:000006">
    <property type="entry name" value="DNA-binding transcriptional regulator NtrC"/>
    <property type="match status" value="1"/>
</dbReference>
<dbReference type="Gene3D" id="1.10.8.60">
    <property type="match status" value="1"/>
</dbReference>
<dbReference type="InterPro" id="IPR003593">
    <property type="entry name" value="AAA+_ATPase"/>
</dbReference>
<keyword evidence="4" id="KW-0238">DNA-binding</keyword>
<accession>A0AAE9H923</accession>
<dbReference type="PROSITE" id="PS50045">
    <property type="entry name" value="SIGMA54_INTERACT_4"/>
    <property type="match status" value="1"/>
</dbReference>
<evidence type="ECO:0000259" key="6">
    <source>
        <dbReference type="PROSITE" id="PS50045"/>
    </source>
</evidence>
<dbReference type="InterPro" id="IPR025944">
    <property type="entry name" value="Sigma_54_int_dom_CS"/>
</dbReference>
<dbReference type="InterPro" id="IPR002197">
    <property type="entry name" value="HTH_Fis"/>
</dbReference>
<proteinExistence type="predicted"/>
<dbReference type="CDD" id="cd00130">
    <property type="entry name" value="PAS"/>
    <property type="match status" value="1"/>
</dbReference>
<dbReference type="AlphaFoldDB" id="A0AAE9H923"/>
<keyword evidence="1" id="KW-0547">Nucleotide-binding</keyword>
<dbReference type="InterPro" id="IPR025943">
    <property type="entry name" value="Sigma_54_int_dom_ATP-bd_2"/>
</dbReference>
<dbReference type="RefSeq" id="WP_247965820.1">
    <property type="nucleotide sequence ID" value="NZ_CP095873.1"/>
</dbReference>
<dbReference type="GO" id="GO:0043565">
    <property type="term" value="F:sequence-specific DNA binding"/>
    <property type="evidence" value="ECO:0007669"/>
    <property type="project" value="InterPro"/>
</dbReference>
<keyword evidence="2" id="KW-0067">ATP-binding</keyword>
<dbReference type="Gene3D" id="3.30.450.20">
    <property type="entry name" value="PAS domain"/>
    <property type="match status" value="1"/>
</dbReference>
<evidence type="ECO:0000256" key="3">
    <source>
        <dbReference type="ARBA" id="ARBA00023015"/>
    </source>
</evidence>